<feature type="domain" description="Tr-type G" evidence="4">
    <location>
        <begin position="7"/>
        <end position="202"/>
    </location>
</feature>
<evidence type="ECO:0000256" key="3">
    <source>
        <dbReference type="HAMAP-Rule" id="MF_00849"/>
    </source>
</evidence>
<keyword evidence="3" id="KW-0699">rRNA-binding</keyword>
<dbReference type="Pfam" id="PF21018">
    <property type="entry name" value="BipA_C"/>
    <property type="match status" value="1"/>
</dbReference>
<dbReference type="SUPFAM" id="SSF52540">
    <property type="entry name" value="P-loop containing nucleoside triphosphate hydrolases"/>
    <property type="match status" value="1"/>
</dbReference>
<proteinExistence type="inferred from homology"/>
<gene>
    <name evidence="5" type="primary">typA</name>
    <name evidence="3" type="synonym">bipA</name>
    <name evidence="5" type="ORF">GCM10008916_13530</name>
</gene>
<dbReference type="Gene3D" id="2.40.30.10">
    <property type="entry name" value="Translation factors"/>
    <property type="match status" value="1"/>
</dbReference>
<dbReference type="Gene3D" id="2.40.50.250">
    <property type="entry name" value="bipa protein"/>
    <property type="match status" value="1"/>
</dbReference>
<dbReference type="Gene3D" id="3.40.50.300">
    <property type="entry name" value="P-loop containing nucleotide triphosphate hydrolases"/>
    <property type="match status" value="1"/>
</dbReference>
<dbReference type="CDD" id="cd03710">
    <property type="entry name" value="BipA_TypA_C"/>
    <property type="match status" value="1"/>
</dbReference>
<dbReference type="CDD" id="cd01891">
    <property type="entry name" value="TypA_BipA"/>
    <property type="match status" value="1"/>
</dbReference>
<dbReference type="Pfam" id="PF03144">
    <property type="entry name" value="GTP_EFTU_D2"/>
    <property type="match status" value="1"/>
</dbReference>
<keyword evidence="3" id="KW-0820">tRNA-binding</keyword>
<evidence type="ECO:0000259" key="4">
    <source>
        <dbReference type="PROSITE" id="PS51722"/>
    </source>
</evidence>
<comment type="subunit">
    <text evidence="3">Monomer.</text>
</comment>
<dbReference type="InterPro" id="IPR035647">
    <property type="entry name" value="EFG_III/V"/>
</dbReference>
<comment type="similarity">
    <text evidence="3">Belongs to the TRAFAC class translation factor GTPase superfamily. Classic translation factor GTPase family. BipA subfamily.</text>
</comment>
<evidence type="ECO:0000256" key="2">
    <source>
        <dbReference type="ARBA" id="ARBA00023134"/>
    </source>
</evidence>
<dbReference type="SMART" id="SM00838">
    <property type="entry name" value="EFG_C"/>
    <property type="match status" value="1"/>
</dbReference>
<dbReference type="InterPro" id="IPR006298">
    <property type="entry name" value="BipA"/>
</dbReference>
<reference evidence="5 6" key="1">
    <citation type="journal article" date="2019" name="Int. J. Syst. Evol. Microbiol.">
        <title>The Global Catalogue of Microorganisms (GCM) 10K type strain sequencing project: providing services to taxonomists for standard genome sequencing and annotation.</title>
        <authorList>
            <consortium name="The Broad Institute Genomics Platform"/>
            <consortium name="The Broad Institute Genome Sequencing Center for Infectious Disease"/>
            <person name="Wu L."/>
            <person name="Ma J."/>
        </authorList>
    </citation>
    <scope>NUCLEOTIDE SEQUENCE [LARGE SCALE GENOMIC DNA]</scope>
    <source>
        <strain evidence="5 6">JCM 6485</strain>
    </source>
</reference>
<protein>
    <recommendedName>
        <fullName evidence="3">Large ribosomal subunit assembly factor BipA</fullName>
        <ecNumber evidence="3">3.6.5.-</ecNumber>
    </recommendedName>
    <alternativeName>
        <fullName evidence="3">GTP-binding protein BipA</fullName>
    </alternativeName>
</protein>
<dbReference type="InterPro" id="IPR035651">
    <property type="entry name" value="BipA_V"/>
</dbReference>
<dbReference type="InterPro" id="IPR047043">
    <property type="entry name" value="BipA_III"/>
</dbReference>
<dbReference type="PANTHER" id="PTHR42908">
    <property type="entry name" value="TRANSLATION ELONGATION FACTOR-RELATED"/>
    <property type="match status" value="1"/>
</dbReference>
<dbReference type="HAMAP" id="MF_00849">
    <property type="entry name" value="BipA"/>
    <property type="match status" value="1"/>
</dbReference>
<dbReference type="PRINTS" id="PR00315">
    <property type="entry name" value="ELONGATNFCT"/>
</dbReference>
<dbReference type="InterPro" id="IPR031157">
    <property type="entry name" value="G_TR_CS"/>
</dbReference>
<dbReference type="CDD" id="cd03691">
    <property type="entry name" value="BipA_TypA_II"/>
    <property type="match status" value="1"/>
</dbReference>
<keyword evidence="3" id="KW-0694">RNA-binding</keyword>
<dbReference type="NCBIfam" id="TIGR01394">
    <property type="entry name" value="TypA_BipA"/>
    <property type="match status" value="1"/>
</dbReference>
<dbReference type="PROSITE" id="PS51722">
    <property type="entry name" value="G_TR_2"/>
    <property type="match status" value="1"/>
</dbReference>
<dbReference type="InterPro" id="IPR042116">
    <property type="entry name" value="TypA/BipA_C"/>
</dbReference>
<dbReference type="InterPro" id="IPR009000">
    <property type="entry name" value="Transl_B-barrel_sf"/>
</dbReference>
<keyword evidence="2 3" id="KW-0342">GTP-binding</keyword>
<dbReference type="Proteomes" id="UP001501764">
    <property type="component" value="Unassembled WGS sequence"/>
</dbReference>
<comment type="caution">
    <text evidence="5">The sequence shown here is derived from an EMBL/GenBank/DDBJ whole genome shotgun (WGS) entry which is preliminary data.</text>
</comment>
<dbReference type="InterPro" id="IPR047041">
    <property type="entry name" value="BipA_GTP-bd_dom"/>
</dbReference>
<sequence>MELIKREDIRNIAIIAHVDHGKTTLVDALLKDSHTFRTNEKVQERVMDSNDLEKERGITILSKNTAVQYDGVKINIVDTPGHADFGGEVERVLKMVDSVLLVVDSYEGPMPQTKFVLKKALELGLNPIVVINKIDKPDARPEAVIDEVFELFLELGATDEQLDFPIIYASARDGFARYDVEDTNTGMKPLFDTIIKNVPCPEGYADGPLQMLVTTLDSNAFVGRIAIGKIHRGTVKKNQPVVLVRKDGSTSNYKITSLFGYNGLKREEVESASIGDIVALSGVADANIGETIADAQNPEALPFVEIDEPTLSMNFMVNDSPFAGQEGDFITSRHLRDRLMKELETNVSLRVREITPDCFEVSGRGELHLSVLIETMRREGYELQVSKASVIFKEEDGKKLEPMEYLTIDVPEEFMGPVMEKLGPRKGEMVNMTSAVNGYTRLEFVIPARGLIGFRNEFMTDTKGNGIMNHVFHGYEPFKGEIPGRSRGSIVSFEQGDAIAYGLFNAQERGSLFIDAGVPVYQGMIVGVCGRAEDIDINVCKGKKLTNTRSSGADEAVKLVPPIKMTLEKALEFINSDELVEVTPQNIRMRKTILDSAERRRRASRSKK</sequence>
<keyword evidence="1 3" id="KW-0547">Nucleotide-binding</keyword>
<dbReference type="InterPro" id="IPR027417">
    <property type="entry name" value="P-loop_NTPase"/>
</dbReference>
<dbReference type="PROSITE" id="PS00301">
    <property type="entry name" value="G_TR_1"/>
    <property type="match status" value="1"/>
</dbReference>
<keyword evidence="6" id="KW-1185">Reference proteome</keyword>
<dbReference type="Pfam" id="PF00009">
    <property type="entry name" value="GTP_EFTU"/>
    <property type="match status" value="1"/>
</dbReference>
<dbReference type="InterPro" id="IPR004161">
    <property type="entry name" value="EFTu-like_2"/>
</dbReference>
<dbReference type="Gene3D" id="3.30.70.870">
    <property type="entry name" value="Elongation Factor G (Translational Gtpase), domain 3"/>
    <property type="match status" value="1"/>
</dbReference>
<dbReference type="RefSeq" id="WP_045726297.1">
    <property type="nucleotide sequence ID" value="NZ_BAAACO010000001.1"/>
</dbReference>
<keyword evidence="3" id="KW-0963">Cytoplasm</keyword>
<feature type="binding site" evidence="3">
    <location>
        <begin position="19"/>
        <end position="24"/>
    </location>
    <ligand>
        <name>GTP</name>
        <dbReference type="ChEBI" id="CHEBI:37565"/>
    </ligand>
</feature>
<dbReference type="PANTHER" id="PTHR42908:SF8">
    <property type="entry name" value="TR-TYPE G DOMAIN-CONTAINING PROTEIN"/>
    <property type="match status" value="1"/>
</dbReference>
<dbReference type="GeneID" id="60853025"/>
<dbReference type="InterPro" id="IPR000795">
    <property type="entry name" value="T_Tr_GTP-bd_dom"/>
</dbReference>
<comment type="catalytic activity">
    <reaction evidence="3">
        <text>GTP + H2O = GDP + phosphate + H(+)</text>
        <dbReference type="Rhea" id="RHEA:19669"/>
        <dbReference type="ChEBI" id="CHEBI:15377"/>
        <dbReference type="ChEBI" id="CHEBI:15378"/>
        <dbReference type="ChEBI" id="CHEBI:37565"/>
        <dbReference type="ChEBI" id="CHEBI:43474"/>
        <dbReference type="ChEBI" id="CHEBI:58189"/>
    </reaction>
</comment>
<name>A0ABN1LMI4_9CLOT</name>
<feature type="binding site" evidence="3">
    <location>
        <begin position="132"/>
        <end position="135"/>
    </location>
    <ligand>
        <name>GTP</name>
        <dbReference type="ChEBI" id="CHEBI:37565"/>
    </ligand>
</feature>
<keyword evidence="3" id="KW-0378">Hydrolase</keyword>
<dbReference type="InterPro" id="IPR047042">
    <property type="entry name" value="BipA_II"/>
</dbReference>
<dbReference type="NCBIfam" id="TIGR00231">
    <property type="entry name" value="small_GTP"/>
    <property type="match status" value="1"/>
</dbReference>
<dbReference type="CDD" id="cd16263">
    <property type="entry name" value="BipA_III"/>
    <property type="match status" value="1"/>
</dbReference>
<dbReference type="Gene3D" id="3.30.70.240">
    <property type="match status" value="1"/>
</dbReference>
<evidence type="ECO:0000256" key="1">
    <source>
        <dbReference type="ARBA" id="ARBA00022741"/>
    </source>
</evidence>
<comment type="subcellular location">
    <subcellularLocation>
        <location evidence="3">Cytoplasm</location>
    </subcellularLocation>
    <text evidence="3">Binds to ribosomes.</text>
</comment>
<dbReference type="Pfam" id="PF00679">
    <property type="entry name" value="EFG_C"/>
    <property type="match status" value="1"/>
</dbReference>
<organism evidence="5 6">
    <name type="scientific">Clostridium nitritogenes</name>
    <dbReference type="NCBI Taxonomy" id="83340"/>
    <lineage>
        <taxon>Bacteria</taxon>
        <taxon>Bacillati</taxon>
        <taxon>Bacillota</taxon>
        <taxon>Clostridia</taxon>
        <taxon>Eubacteriales</taxon>
        <taxon>Clostridiaceae</taxon>
        <taxon>Clostridium</taxon>
    </lineage>
</organism>
<dbReference type="InterPro" id="IPR000640">
    <property type="entry name" value="EFG_V-like"/>
</dbReference>
<dbReference type="InterPro" id="IPR048876">
    <property type="entry name" value="BipA_C"/>
</dbReference>
<evidence type="ECO:0000313" key="5">
    <source>
        <dbReference type="EMBL" id="GAA0857911.1"/>
    </source>
</evidence>
<dbReference type="EC" id="3.6.5.-" evidence="3"/>
<evidence type="ECO:0000313" key="6">
    <source>
        <dbReference type="Proteomes" id="UP001501764"/>
    </source>
</evidence>
<accession>A0ABN1LMI4</accession>
<dbReference type="SUPFAM" id="SSF54980">
    <property type="entry name" value="EF-G C-terminal domain-like"/>
    <property type="match status" value="2"/>
</dbReference>
<dbReference type="InterPro" id="IPR005225">
    <property type="entry name" value="Small_GTP-bd"/>
</dbReference>
<comment type="function">
    <text evidence="3">A 50S ribosomal subunit assembly protein with GTPase activity, required for 50S subunit assembly at low temperatures, may also play a role in translation. Binds GTP and analogs. Binds the 70S ribosome between the 30S and 50S subunits, in a similar position as ribosome-bound EF-G; it contacts a number of ribosomal proteins, both rRNAs and the A-site tRNA.</text>
</comment>
<dbReference type="EMBL" id="BAAACO010000001">
    <property type="protein sequence ID" value="GAA0857911.1"/>
    <property type="molecule type" value="Genomic_DNA"/>
</dbReference>
<keyword evidence="3" id="KW-0690">Ribosome biogenesis</keyword>
<dbReference type="SUPFAM" id="SSF50447">
    <property type="entry name" value="Translation proteins"/>
    <property type="match status" value="1"/>
</dbReference>